<dbReference type="InterPro" id="IPR012338">
    <property type="entry name" value="Beta-lactam/transpept-like"/>
</dbReference>
<evidence type="ECO:0000256" key="1">
    <source>
        <dbReference type="ARBA" id="ARBA00038473"/>
    </source>
</evidence>
<dbReference type="InterPro" id="IPR051478">
    <property type="entry name" value="Beta-lactamase-like_AB/R"/>
</dbReference>
<name>A0A4S4M1B0_9AGAM</name>
<reference evidence="3 4" key="1">
    <citation type="submission" date="2019-02" db="EMBL/GenBank/DDBJ databases">
        <title>Genome sequencing of the rare red list fungi Bondarzewia mesenterica.</title>
        <authorList>
            <person name="Buettner E."/>
            <person name="Kellner H."/>
        </authorList>
    </citation>
    <scope>NUCLEOTIDE SEQUENCE [LARGE SCALE GENOMIC DNA]</scope>
    <source>
        <strain evidence="3 4">DSM 108281</strain>
    </source>
</reference>
<dbReference type="PANTHER" id="PTHR22935">
    <property type="entry name" value="PENICILLIN-BINDING PROTEIN"/>
    <property type="match status" value="1"/>
</dbReference>
<organism evidence="3 4">
    <name type="scientific">Bondarzewia mesenterica</name>
    <dbReference type="NCBI Taxonomy" id="1095465"/>
    <lineage>
        <taxon>Eukaryota</taxon>
        <taxon>Fungi</taxon>
        <taxon>Dikarya</taxon>
        <taxon>Basidiomycota</taxon>
        <taxon>Agaricomycotina</taxon>
        <taxon>Agaricomycetes</taxon>
        <taxon>Russulales</taxon>
        <taxon>Bondarzewiaceae</taxon>
        <taxon>Bondarzewia</taxon>
    </lineage>
</organism>
<dbReference type="AlphaFoldDB" id="A0A4S4M1B0"/>
<feature type="non-terminal residue" evidence="3">
    <location>
        <position position="207"/>
    </location>
</feature>
<dbReference type="SUPFAM" id="SSF56601">
    <property type="entry name" value="beta-lactamase/transpeptidase-like"/>
    <property type="match status" value="1"/>
</dbReference>
<accession>A0A4S4M1B0</accession>
<dbReference type="OrthoDB" id="428260at2759"/>
<gene>
    <name evidence="3" type="ORF">EW146_g2249</name>
</gene>
<comment type="similarity">
    <text evidence="1">Belongs to the beta-lactamase family.</text>
</comment>
<protein>
    <recommendedName>
        <fullName evidence="2">Beta-lactamase-related domain-containing protein</fullName>
    </recommendedName>
</protein>
<evidence type="ECO:0000313" key="3">
    <source>
        <dbReference type="EMBL" id="THH18804.1"/>
    </source>
</evidence>
<dbReference type="EMBL" id="SGPL01000063">
    <property type="protein sequence ID" value="THH18804.1"/>
    <property type="molecule type" value="Genomic_DNA"/>
</dbReference>
<dbReference type="Proteomes" id="UP000310158">
    <property type="component" value="Unassembled WGS sequence"/>
</dbReference>
<dbReference type="Gene3D" id="3.40.710.10">
    <property type="entry name" value="DD-peptidase/beta-lactamase superfamily"/>
    <property type="match status" value="1"/>
</dbReference>
<keyword evidence="4" id="KW-1185">Reference proteome</keyword>
<proteinExistence type="inferred from homology"/>
<dbReference type="InterPro" id="IPR001466">
    <property type="entry name" value="Beta-lactam-related"/>
</dbReference>
<sequence length="207" mass="22805">MPLSTQSIVVGLLSVLIGGHYSGLWTFPTRHVVPEDATRWECRPFLPNVFAETPPPADHPLVRDASSRLDGFLSSRFAKGDIDSLSVAVVTSKGPVFEKNFGVMRANESDSPKTTSHSMYRLASVSKLFTTLEGLMLDQKGAISWDDPVNKYFPGFEYRLDGFNPSADTPPPSQAPITLFQLASHMSGLGRDWPPGTVHNWPNDMTR</sequence>
<dbReference type="Pfam" id="PF00144">
    <property type="entry name" value="Beta-lactamase"/>
    <property type="match status" value="1"/>
</dbReference>
<evidence type="ECO:0000313" key="4">
    <source>
        <dbReference type="Proteomes" id="UP000310158"/>
    </source>
</evidence>
<feature type="domain" description="Beta-lactamase-related" evidence="2">
    <location>
        <begin position="75"/>
        <end position="198"/>
    </location>
</feature>
<evidence type="ECO:0000259" key="2">
    <source>
        <dbReference type="Pfam" id="PF00144"/>
    </source>
</evidence>
<dbReference type="PANTHER" id="PTHR22935:SF95">
    <property type="entry name" value="BETA-LACTAMASE-LIKE 1-RELATED"/>
    <property type="match status" value="1"/>
</dbReference>
<comment type="caution">
    <text evidence="3">The sequence shown here is derived from an EMBL/GenBank/DDBJ whole genome shotgun (WGS) entry which is preliminary data.</text>
</comment>